<dbReference type="PROSITE" id="PS50088">
    <property type="entry name" value="ANK_REPEAT"/>
    <property type="match status" value="8"/>
</dbReference>
<dbReference type="SUPFAM" id="SSF48403">
    <property type="entry name" value="Ankyrin repeat"/>
    <property type="match status" value="1"/>
</dbReference>
<keyword evidence="1" id="KW-0677">Repeat</keyword>
<evidence type="ECO:0000313" key="6">
    <source>
        <dbReference type="EMBL" id="RYP05136.1"/>
    </source>
</evidence>
<evidence type="ECO:0000259" key="4">
    <source>
        <dbReference type="Pfam" id="PF22939"/>
    </source>
</evidence>
<sequence>MSEPSVEGYTIGWICALQEEYDAACRMRDDKFEGPETSAVNDNNTYAFGRISGHNVVIGCLPDGRYGNSSAASVARDMIRSFPNLRFALMVGIGGGAPTRDRHIRLGDVVVSSPQGTLGGVVQYDFGKRLSDGRFQRIGQLDAPPPLLLGAIPEMRRRHNDPTEPDRIFEHLKRMDDMPAYRRPTEDRLYRADYEHRGGKSCASCEANGLEERPLRESSRAVIVHYGIIASANSVMKNAKERDQYATDPELNVLCFEMEAGGLMNNFPCLVIRGICDYSDSHKNDEWHNYAALAAAAYARELLHVLKPVRVTAVPPWAGRMEMILADIQAQISASSTKTDRIVQYHHTQEQQAILNWLTSIDYGPQQSGHFRRRQPGTGQWLLNSDKYQNWLKTSKQTLFCPGIPGAGKTILTSIIIDDLTGRFQQDNSTGIAYIYFNFQRHDEQKAEDLLASLLKQLCQQLSSLPDTLRALHNHHENKRTRPLFDEFSRALKFLLAHLHMNSLMGKVSIKAIRTALTELPTGSGAYDQAYEDAMNRIEDQVTDQKDLAKRVLSWVICARRPLEKSELQHALAVENGKSKLDKDNIPQIMVAVCAGLVTVDEESNIIRLVHYTTQEYFERTRKRWFRDAETDITTTCVTYLSFSVFETGFCQTDSEFEERLESNPLYDYAARNWGHHARSSSTSYQRVIEFLEKKAQVEASSQALMAIRPSSLGSGYSQRVPRQMTGLHLVAYFGIEAVAQLVLDKGDDSHDTESRDQYGRTPMSWAAENGHEAVVTVLCDNGADITIEDKDGCTPLNLASMNGHVEVTKLLLEKGADMTIEDKDGCMPLHSASKKGHVEVVKCLLEKGADITMGTGGRTPLNLALMTGHVEVVKVLLERGADVTIANSDGSSPLNLMSLKGSLELAQLYLEQGADRTYDSNGGYVVQLYETERIIPFLKKGADNVTVVDKDGWTPLDLASMNGNVEMVKLLLEKGADVTTRTNGRTPLNSASKNGHVEVVKLLLEKGVDTTITDKDGLTPLHSASKNGHIEVIKILLEKGADIAILSYF</sequence>
<feature type="repeat" description="ANK" evidence="2">
    <location>
        <begin position="825"/>
        <end position="857"/>
    </location>
</feature>
<dbReference type="InterPro" id="IPR054471">
    <property type="entry name" value="GPIID_WHD"/>
</dbReference>
<dbReference type="AlphaFoldDB" id="A0A4Q4TEC6"/>
<dbReference type="Gene3D" id="3.40.50.1580">
    <property type="entry name" value="Nucleoside phosphorylase domain"/>
    <property type="match status" value="1"/>
</dbReference>
<feature type="repeat" description="ANK" evidence="2">
    <location>
        <begin position="1017"/>
        <end position="1049"/>
    </location>
</feature>
<organism evidence="6 7">
    <name type="scientific">Monosporascus ibericus</name>
    <dbReference type="NCBI Taxonomy" id="155417"/>
    <lineage>
        <taxon>Eukaryota</taxon>
        <taxon>Fungi</taxon>
        <taxon>Dikarya</taxon>
        <taxon>Ascomycota</taxon>
        <taxon>Pezizomycotina</taxon>
        <taxon>Sordariomycetes</taxon>
        <taxon>Xylariomycetidae</taxon>
        <taxon>Xylariales</taxon>
        <taxon>Xylariales incertae sedis</taxon>
        <taxon>Monosporascus</taxon>
    </lineage>
</organism>
<dbReference type="InterPro" id="IPR000845">
    <property type="entry name" value="Nucleoside_phosphorylase_d"/>
</dbReference>
<feature type="repeat" description="ANK" evidence="2">
    <location>
        <begin position="792"/>
        <end position="824"/>
    </location>
</feature>
<reference evidence="6 7" key="1">
    <citation type="submission" date="2018-06" db="EMBL/GenBank/DDBJ databases">
        <title>Complete Genomes of Monosporascus.</title>
        <authorList>
            <person name="Robinson A.J."/>
            <person name="Natvig D.O."/>
        </authorList>
    </citation>
    <scope>NUCLEOTIDE SEQUENCE [LARGE SCALE GENOMIC DNA]</scope>
    <source>
        <strain evidence="6 7">CBS 110550</strain>
    </source>
</reference>
<dbReference type="Gene3D" id="3.40.50.300">
    <property type="entry name" value="P-loop containing nucleotide triphosphate hydrolases"/>
    <property type="match status" value="1"/>
</dbReference>
<dbReference type="PANTHER" id="PTHR46082">
    <property type="entry name" value="ATP/GTP-BINDING PROTEIN-RELATED"/>
    <property type="match status" value="1"/>
</dbReference>
<feature type="domain" description="GPI inositol-deacylase winged helix" evidence="4">
    <location>
        <begin position="542"/>
        <end position="618"/>
    </location>
</feature>
<keyword evidence="7" id="KW-1185">Reference proteome</keyword>
<feature type="repeat" description="ANK" evidence="2">
    <location>
        <begin position="759"/>
        <end position="791"/>
    </location>
</feature>
<feature type="domain" description="Nucleoside phosphorylase" evidence="3">
    <location>
        <begin position="10"/>
        <end position="303"/>
    </location>
</feature>
<dbReference type="InterPro" id="IPR027417">
    <property type="entry name" value="P-loop_NTPase"/>
</dbReference>
<feature type="repeat" description="ANK" evidence="2">
    <location>
        <begin position="857"/>
        <end position="889"/>
    </location>
</feature>
<feature type="domain" description="Nephrocystin 3-like N-terminal" evidence="5">
    <location>
        <begin position="377"/>
        <end position="494"/>
    </location>
</feature>
<dbReference type="PROSITE" id="PS50297">
    <property type="entry name" value="ANK_REP_REGION"/>
    <property type="match status" value="8"/>
</dbReference>
<dbReference type="InterPro" id="IPR035994">
    <property type="entry name" value="Nucleoside_phosphorylase_sf"/>
</dbReference>
<feature type="repeat" description="ANK" evidence="2">
    <location>
        <begin position="890"/>
        <end position="922"/>
    </location>
</feature>
<dbReference type="Pfam" id="PF12796">
    <property type="entry name" value="Ank_2"/>
    <property type="match status" value="2"/>
</dbReference>
<evidence type="ECO:0000313" key="7">
    <source>
        <dbReference type="Proteomes" id="UP000293360"/>
    </source>
</evidence>
<evidence type="ECO:0000256" key="2">
    <source>
        <dbReference type="PROSITE-ProRule" id="PRU00023"/>
    </source>
</evidence>
<dbReference type="InterPro" id="IPR002110">
    <property type="entry name" value="Ankyrin_rpt"/>
</dbReference>
<protein>
    <submittedName>
        <fullName evidence="6">Uncharacterized protein</fullName>
    </submittedName>
</protein>
<dbReference type="STRING" id="155417.A0A4Q4TEC6"/>
<dbReference type="Proteomes" id="UP000293360">
    <property type="component" value="Unassembled WGS sequence"/>
</dbReference>
<dbReference type="InterPro" id="IPR036770">
    <property type="entry name" value="Ankyrin_rpt-contain_sf"/>
</dbReference>
<dbReference type="Pfam" id="PF24883">
    <property type="entry name" value="NPHP3_N"/>
    <property type="match status" value="1"/>
</dbReference>
<dbReference type="EMBL" id="QJNU01000180">
    <property type="protein sequence ID" value="RYP05136.1"/>
    <property type="molecule type" value="Genomic_DNA"/>
</dbReference>
<dbReference type="Gene3D" id="1.25.40.20">
    <property type="entry name" value="Ankyrin repeat-containing domain"/>
    <property type="match status" value="4"/>
</dbReference>
<keyword evidence="2" id="KW-0040">ANK repeat</keyword>
<dbReference type="PRINTS" id="PR01415">
    <property type="entry name" value="ANKYRIN"/>
</dbReference>
<evidence type="ECO:0000259" key="5">
    <source>
        <dbReference type="Pfam" id="PF24883"/>
    </source>
</evidence>
<dbReference type="GO" id="GO:0009116">
    <property type="term" value="P:nucleoside metabolic process"/>
    <property type="evidence" value="ECO:0007669"/>
    <property type="project" value="InterPro"/>
</dbReference>
<dbReference type="SMART" id="SM00248">
    <property type="entry name" value="ANK"/>
    <property type="match status" value="9"/>
</dbReference>
<dbReference type="InterPro" id="IPR053137">
    <property type="entry name" value="NLR-like"/>
</dbReference>
<dbReference type="SUPFAM" id="SSF53167">
    <property type="entry name" value="Purine and uridine phosphorylases"/>
    <property type="match status" value="1"/>
</dbReference>
<dbReference type="Pfam" id="PF13637">
    <property type="entry name" value="Ank_4"/>
    <property type="match status" value="2"/>
</dbReference>
<proteinExistence type="predicted"/>
<feature type="repeat" description="ANK" evidence="2">
    <location>
        <begin position="984"/>
        <end position="1016"/>
    </location>
</feature>
<dbReference type="Pfam" id="PF01048">
    <property type="entry name" value="PNP_UDP_1"/>
    <property type="match status" value="1"/>
</dbReference>
<feature type="repeat" description="ANK" evidence="2">
    <location>
        <begin position="952"/>
        <end position="984"/>
    </location>
</feature>
<dbReference type="GO" id="GO:0003824">
    <property type="term" value="F:catalytic activity"/>
    <property type="evidence" value="ECO:0007669"/>
    <property type="project" value="InterPro"/>
</dbReference>
<evidence type="ECO:0000259" key="3">
    <source>
        <dbReference type="Pfam" id="PF01048"/>
    </source>
</evidence>
<comment type="caution">
    <text evidence="6">The sequence shown here is derived from an EMBL/GenBank/DDBJ whole genome shotgun (WGS) entry which is preliminary data.</text>
</comment>
<dbReference type="PANTHER" id="PTHR46082:SF11">
    <property type="entry name" value="AAA+ ATPASE DOMAIN-CONTAINING PROTEIN-RELATED"/>
    <property type="match status" value="1"/>
</dbReference>
<dbReference type="OrthoDB" id="20872at2759"/>
<name>A0A4Q4TEC6_9PEZI</name>
<accession>A0A4Q4TEC6</accession>
<gene>
    <name evidence="6" type="ORF">DL764_004021</name>
</gene>
<dbReference type="InterPro" id="IPR056884">
    <property type="entry name" value="NPHP3-like_N"/>
</dbReference>
<evidence type="ECO:0000256" key="1">
    <source>
        <dbReference type="ARBA" id="ARBA00022737"/>
    </source>
</evidence>
<dbReference type="Pfam" id="PF22939">
    <property type="entry name" value="WHD_GPIID"/>
    <property type="match status" value="1"/>
</dbReference>